<keyword evidence="1 4" id="KW-0349">Heme</keyword>
<feature type="binding site" evidence="4">
    <location>
        <position position="12"/>
    </location>
    <ligand>
        <name>heme b</name>
        <dbReference type="ChEBI" id="CHEBI:60344"/>
    </ligand>
</feature>
<keyword evidence="3 5" id="KW-0408">Iron</keyword>
<dbReference type="Pfam" id="PF01126">
    <property type="entry name" value="Heme_oxygenase"/>
    <property type="match status" value="1"/>
</dbReference>
<dbReference type="HOGENOM" id="CLU_057050_2_0_1"/>
<feature type="binding site" evidence="4">
    <location>
        <position position="138"/>
    </location>
    <ligand>
        <name>heme b</name>
        <dbReference type="ChEBI" id="CHEBI:60344"/>
    </ligand>
</feature>
<evidence type="ECO:0000313" key="7">
    <source>
        <dbReference type="Proteomes" id="UP000027195"/>
    </source>
</evidence>
<dbReference type="EMBL" id="KL198034">
    <property type="protein sequence ID" value="KDQ14991.1"/>
    <property type="molecule type" value="Genomic_DNA"/>
</dbReference>
<dbReference type="PANTHER" id="PTHR10720">
    <property type="entry name" value="HEME OXYGENASE"/>
    <property type="match status" value="1"/>
</dbReference>
<evidence type="ECO:0000256" key="2">
    <source>
        <dbReference type="ARBA" id="ARBA00022723"/>
    </source>
</evidence>
<dbReference type="PRINTS" id="PR00088">
    <property type="entry name" value="HAEMOXYGNASE"/>
</dbReference>
<proteinExistence type="predicted"/>
<sequence>MDFALPISELMRTGTAAAHTKAESNPAVAKIIGGHMEPHEYVQYLMMLWHVYNAMEIALDEHASHPVLAPTYNPTLLGRTHTLSRDIAHFLDISPTALTTHPTWVDFLASMPPAVTNYVNRIRTVATASPELLLAHTYVRYLGDLSGGQFIRLRMVKTFNLDSSGKGVQFYDFGSLGGGPLREGKRAGMGELKKVKEWFRDGMNAGVGDDEALKGEYSYYAILPVS</sequence>
<keyword evidence="7" id="KW-1185">Reference proteome</keyword>
<evidence type="ECO:0000256" key="4">
    <source>
        <dbReference type="PIRSR" id="PIRSR000343-1"/>
    </source>
</evidence>
<dbReference type="STRING" id="930990.A0A067MTV0"/>
<dbReference type="AlphaFoldDB" id="A0A067MTV0"/>
<dbReference type="InterPro" id="IPR016084">
    <property type="entry name" value="Haem_Oase-like_multi-hlx"/>
</dbReference>
<feature type="binding site" description="axial binding residue" evidence="5">
    <location>
        <position position="19"/>
    </location>
    <ligand>
        <name>heme b</name>
        <dbReference type="ChEBI" id="CHEBI:60344"/>
    </ligand>
    <ligandPart>
        <name>Fe</name>
        <dbReference type="ChEBI" id="CHEBI:18248"/>
    </ligandPart>
</feature>
<dbReference type="PANTHER" id="PTHR10720:SF0">
    <property type="entry name" value="HEME OXYGENASE"/>
    <property type="match status" value="1"/>
</dbReference>
<dbReference type="CDD" id="cd19165">
    <property type="entry name" value="HemeO"/>
    <property type="match status" value="1"/>
</dbReference>
<dbReference type="Proteomes" id="UP000027195">
    <property type="component" value="Unassembled WGS sequence"/>
</dbReference>
<dbReference type="InterPro" id="IPR016053">
    <property type="entry name" value="Haem_Oase-like"/>
</dbReference>
<evidence type="ECO:0000313" key="6">
    <source>
        <dbReference type="EMBL" id="KDQ14991.1"/>
    </source>
</evidence>
<dbReference type="GO" id="GO:0004392">
    <property type="term" value="F:heme oxygenase (decyclizing) activity"/>
    <property type="evidence" value="ECO:0007669"/>
    <property type="project" value="InterPro"/>
</dbReference>
<reference evidence="7" key="1">
    <citation type="journal article" date="2014" name="Proc. Natl. Acad. Sci. U.S.A.">
        <title>Extensive sampling of basidiomycete genomes demonstrates inadequacy of the white-rot/brown-rot paradigm for wood decay fungi.</title>
        <authorList>
            <person name="Riley R."/>
            <person name="Salamov A.A."/>
            <person name="Brown D.W."/>
            <person name="Nagy L.G."/>
            <person name="Floudas D."/>
            <person name="Held B.W."/>
            <person name="Levasseur A."/>
            <person name="Lombard V."/>
            <person name="Morin E."/>
            <person name="Otillar R."/>
            <person name="Lindquist E.A."/>
            <person name="Sun H."/>
            <person name="LaButti K.M."/>
            <person name="Schmutz J."/>
            <person name="Jabbour D."/>
            <person name="Luo H."/>
            <person name="Baker S.E."/>
            <person name="Pisabarro A.G."/>
            <person name="Walton J.D."/>
            <person name="Blanchette R.A."/>
            <person name="Henrissat B."/>
            <person name="Martin F."/>
            <person name="Cullen D."/>
            <person name="Hibbett D.S."/>
            <person name="Grigoriev I.V."/>
        </authorList>
    </citation>
    <scope>NUCLEOTIDE SEQUENCE [LARGE SCALE GENOMIC DNA]</scope>
    <source>
        <strain evidence="7">FD-172 SS1</strain>
    </source>
</reference>
<gene>
    <name evidence="6" type="ORF">BOTBODRAFT_109306</name>
</gene>
<dbReference type="PIRSF" id="PIRSF000343">
    <property type="entry name" value="Haem_Oase"/>
    <property type="match status" value="1"/>
</dbReference>
<organism evidence="6 7">
    <name type="scientific">Botryobasidium botryosum (strain FD-172 SS1)</name>
    <dbReference type="NCBI Taxonomy" id="930990"/>
    <lineage>
        <taxon>Eukaryota</taxon>
        <taxon>Fungi</taxon>
        <taxon>Dikarya</taxon>
        <taxon>Basidiomycota</taxon>
        <taxon>Agaricomycotina</taxon>
        <taxon>Agaricomycetes</taxon>
        <taxon>Cantharellales</taxon>
        <taxon>Botryobasidiaceae</taxon>
        <taxon>Botryobasidium</taxon>
    </lineage>
</organism>
<evidence type="ECO:0000256" key="3">
    <source>
        <dbReference type="ARBA" id="ARBA00023004"/>
    </source>
</evidence>
<name>A0A067MTV0_BOTB1</name>
<dbReference type="GO" id="GO:0046872">
    <property type="term" value="F:metal ion binding"/>
    <property type="evidence" value="ECO:0007669"/>
    <property type="project" value="UniProtKB-KW"/>
</dbReference>
<evidence type="ECO:0000256" key="1">
    <source>
        <dbReference type="ARBA" id="ARBA00022617"/>
    </source>
</evidence>
<dbReference type="InterPro" id="IPR002051">
    <property type="entry name" value="Haem_Oase"/>
</dbReference>
<evidence type="ECO:0000256" key="5">
    <source>
        <dbReference type="PIRSR" id="PIRSR000343-2"/>
    </source>
</evidence>
<dbReference type="Gene3D" id="1.20.910.10">
    <property type="entry name" value="Heme oxygenase-like"/>
    <property type="match status" value="1"/>
</dbReference>
<dbReference type="GO" id="GO:0006788">
    <property type="term" value="P:heme oxidation"/>
    <property type="evidence" value="ECO:0007669"/>
    <property type="project" value="InterPro"/>
</dbReference>
<keyword evidence="2 5" id="KW-0479">Metal-binding</keyword>
<dbReference type="SUPFAM" id="SSF48613">
    <property type="entry name" value="Heme oxygenase-like"/>
    <property type="match status" value="1"/>
</dbReference>
<accession>A0A067MTV0</accession>
<dbReference type="OrthoDB" id="652091at2759"/>
<protein>
    <submittedName>
        <fullName evidence="6">Uncharacterized protein</fullName>
    </submittedName>
</protein>
<dbReference type="InParanoid" id="A0A067MTV0"/>